<accession>A0A9P7BQN9</accession>
<reference evidence="1" key="1">
    <citation type="journal article" date="2020" name="Microb. Genom.">
        <title>Genetic diversity of clinical and environmental Mucorales isolates obtained from an investigation of mucormycosis cases among solid organ transplant recipients.</title>
        <authorList>
            <person name="Nguyen M.H."/>
            <person name="Kaul D."/>
            <person name="Muto C."/>
            <person name="Cheng S.J."/>
            <person name="Richter R.A."/>
            <person name="Bruno V.M."/>
            <person name="Liu G."/>
            <person name="Beyhan S."/>
            <person name="Sundermann A.J."/>
            <person name="Mounaud S."/>
            <person name="Pasculle A.W."/>
            <person name="Nierman W.C."/>
            <person name="Driscoll E."/>
            <person name="Cumbie R."/>
            <person name="Clancy C.J."/>
            <person name="Dupont C.L."/>
        </authorList>
    </citation>
    <scope>NUCLEOTIDE SEQUENCE</scope>
    <source>
        <strain evidence="1">GL11</strain>
    </source>
</reference>
<dbReference type="Proteomes" id="UP000716291">
    <property type="component" value="Unassembled WGS sequence"/>
</dbReference>
<dbReference type="OrthoDB" id="10268478at2759"/>
<evidence type="ECO:0000313" key="1">
    <source>
        <dbReference type="EMBL" id="KAG1306251.1"/>
    </source>
</evidence>
<gene>
    <name evidence="1" type="ORF">G6F64_007742</name>
</gene>
<evidence type="ECO:0000313" key="2">
    <source>
        <dbReference type="Proteomes" id="UP000716291"/>
    </source>
</evidence>
<keyword evidence="2" id="KW-1185">Reference proteome</keyword>
<proteinExistence type="predicted"/>
<sequence length="112" mass="13129">MMLKRIDYGFESEENIQRNQACVNVCISVEHYGYTHFYGNTFWRMYQISKMIKQLPPCLTNFVPILCGKKLFSAKFGTINSPLAYQSKVTVSKRHLKLFWNANMLLQAHTAW</sequence>
<organism evidence="1 2">
    <name type="scientific">Rhizopus oryzae</name>
    <name type="common">Mucormycosis agent</name>
    <name type="synonym">Rhizopus arrhizus var. delemar</name>
    <dbReference type="NCBI Taxonomy" id="64495"/>
    <lineage>
        <taxon>Eukaryota</taxon>
        <taxon>Fungi</taxon>
        <taxon>Fungi incertae sedis</taxon>
        <taxon>Mucoromycota</taxon>
        <taxon>Mucoromycotina</taxon>
        <taxon>Mucoromycetes</taxon>
        <taxon>Mucorales</taxon>
        <taxon>Mucorineae</taxon>
        <taxon>Rhizopodaceae</taxon>
        <taxon>Rhizopus</taxon>
    </lineage>
</organism>
<dbReference type="EMBL" id="JAANQT010001174">
    <property type="protein sequence ID" value="KAG1306251.1"/>
    <property type="molecule type" value="Genomic_DNA"/>
</dbReference>
<comment type="caution">
    <text evidence="1">The sequence shown here is derived from an EMBL/GenBank/DDBJ whole genome shotgun (WGS) entry which is preliminary data.</text>
</comment>
<protein>
    <submittedName>
        <fullName evidence="1">Uncharacterized protein</fullName>
    </submittedName>
</protein>
<name>A0A9P7BQN9_RHIOR</name>
<dbReference type="AlphaFoldDB" id="A0A9P7BQN9"/>